<keyword evidence="2" id="KW-0004">4Fe-4S</keyword>
<dbReference type="OrthoDB" id="308557at2"/>
<keyword evidence="5" id="KW-0408">Iron</keyword>
<evidence type="ECO:0000256" key="6">
    <source>
        <dbReference type="ARBA" id="ARBA00023014"/>
    </source>
</evidence>
<dbReference type="SFLD" id="SFLDS00029">
    <property type="entry name" value="Radical_SAM"/>
    <property type="match status" value="1"/>
</dbReference>
<dbReference type="InterPro" id="IPR023885">
    <property type="entry name" value="4Fe4S-binding_SPASM_dom"/>
</dbReference>
<name>A0A017T3I4_9BACT</name>
<dbReference type="Pfam" id="PF04055">
    <property type="entry name" value="Radical_SAM"/>
    <property type="match status" value="1"/>
</dbReference>
<evidence type="ECO:0000256" key="2">
    <source>
        <dbReference type="ARBA" id="ARBA00022485"/>
    </source>
</evidence>
<dbReference type="PANTHER" id="PTHR43787">
    <property type="entry name" value="FEMO COFACTOR BIOSYNTHESIS PROTEIN NIFB-RELATED"/>
    <property type="match status" value="1"/>
</dbReference>
<accession>A0A017T3I4</accession>
<evidence type="ECO:0000256" key="4">
    <source>
        <dbReference type="ARBA" id="ARBA00022723"/>
    </source>
</evidence>
<feature type="domain" description="Radical SAM core" evidence="7">
    <location>
        <begin position="124"/>
        <end position="353"/>
    </location>
</feature>
<dbReference type="InterPro" id="IPR058240">
    <property type="entry name" value="rSAM_sf"/>
</dbReference>
<dbReference type="UniPathway" id="UPA00782"/>
<comment type="caution">
    <text evidence="8">The sequence shown here is derived from an EMBL/GenBank/DDBJ whole genome shotgun (WGS) entry which is preliminary data.</text>
</comment>
<comment type="cofactor">
    <cofactor evidence="1">
        <name>[4Fe-4S] cluster</name>
        <dbReference type="ChEBI" id="CHEBI:49883"/>
    </cofactor>
</comment>
<dbReference type="CDD" id="cd01335">
    <property type="entry name" value="Radical_SAM"/>
    <property type="match status" value="1"/>
</dbReference>
<keyword evidence="4" id="KW-0479">Metal-binding</keyword>
<evidence type="ECO:0000256" key="1">
    <source>
        <dbReference type="ARBA" id="ARBA00001966"/>
    </source>
</evidence>
<dbReference type="Proteomes" id="UP000019678">
    <property type="component" value="Unassembled WGS sequence"/>
</dbReference>
<dbReference type="InterPro" id="IPR013785">
    <property type="entry name" value="Aldolase_TIM"/>
</dbReference>
<dbReference type="STRING" id="1192034.CAP_6210"/>
<dbReference type="PROSITE" id="PS51918">
    <property type="entry name" value="RADICAL_SAM"/>
    <property type="match status" value="1"/>
</dbReference>
<dbReference type="Gene3D" id="3.20.20.70">
    <property type="entry name" value="Aldolase class I"/>
    <property type="match status" value="1"/>
</dbReference>
<dbReference type="GO" id="GO:0046872">
    <property type="term" value="F:metal ion binding"/>
    <property type="evidence" value="ECO:0007669"/>
    <property type="project" value="UniProtKB-KW"/>
</dbReference>
<dbReference type="InterPro" id="IPR007197">
    <property type="entry name" value="rSAM"/>
</dbReference>
<evidence type="ECO:0000256" key="5">
    <source>
        <dbReference type="ARBA" id="ARBA00023004"/>
    </source>
</evidence>
<keyword evidence="9" id="KW-1185">Reference proteome</keyword>
<proteinExistence type="predicted"/>
<dbReference type="GO" id="GO:0003824">
    <property type="term" value="F:catalytic activity"/>
    <property type="evidence" value="ECO:0007669"/>
    <property type="project" value="InterPro"/>
</dbReference>
<keyword evidence="6" id="KW-0411">Iron-sulfur</keyword>
<evidence type="ECO:0000256" key="3">
    <source>
        <dbReference type="ARBA" id="ARBA00022691"/>
    </source>
</evidence>
<organism evidence="8 9">
    <name type="scientific">Chondromyces apiculatus DSM 436</name>
    <dbReference type="NCBI Taxonomy" id="1192034"/>
    <lineage>
        <taxon>Bacteria</taxon>
        <taxon>Pseudomonadati</taxon>
        <taxon>Myxococcota</taxon>
        <taxon>Polyangia</taxon>
        <taxon>Polyangiales</taxon>
        <taxon>Polyangiaceae</taxon>
        <taxon>Chondromyces</taxon>
    </lineage>
</organism>
<dbReference type="GO" id="GO:0051539">
    <property type="term" value="F:4 iron, 4 sulfur cluster binding"/>
    <property type="evidence" value="ECO:0007669"/>
    <property type="project" value="UniProtKB-KW"/>
</dbReference>
<evidence type="ECO:0000313" key="9">
    <source>
        <dbReference type="Proteomes" id="UP000019678"/>
    </source>
</evidence>
<dbReference type="EMBL" id="ASRX01000051">
    <property type="protein sequence ID" value="EYF03096.1"/>
    <property type="molecule type" value="Genomic_DNA"/>
</dbReference>
<evidence type="ECO:0000259" key="7">
    <source>
        <dbReference type="PROSITE" id="PS51918"/>
    </source>
</evidence>
<dbReference type="NCBIfam" id="TIGR04085">
    <property type="entry name" value="rSAM_more_4Fe4S"/>
    <property type="match status" value="1"/>
</dbReference>
<dbReference type="eggNOG" id="COG0641">
    <property type="taxonomic scope" value="Bacteria"/>
</dbReference>
<dbReference type="SUPFAM" id="SSF102114">
    <property type="entry name" value="Radical SAM enzymes"/>
    <property type="match status" value="1"/>
</dbReference>
<dbReference type="AlphaFoldDB" id="A0A017T3I4"/>
<reference evidence="8 9" key="1">
    <citation type="submission" date="2013-05" db="EMBL/GenBank/DDBJ databases">
        <title>Genome assembly of Chondromyces apiculatus DSM 436.</title>
        <authorList>
            <person name="Sharma G."/>
            <person name="Khatri I."/>
            <person name="Kaur C."/>
            <person name="Mayilraj S."/>
            <person name="Subramanian S."/>
        </authorList>
    </citation>
    <scope>NUCLEOTIDE SEQUENCE [LARGE SCALE GENOMIC DNA]</scope>
    <source>
        <strain evidence="8 9">DSM 436</strain>
    </source>
</reference>
<protein>
    <submittedName>
        <fullName evidence="8">Arylsulfatase regulator</fullName>
    </submittedName>
</protein>
<gene>
    <name evidence="8" type="ORF">CAP_6210</name>
</gene>
<dbReference type="SFLD" id="SFLDG01067">
    <property type="entry name" value="SPASM/twitch_domain_containing"/>
    <property type="match status" value="1"/>
</dbReference>
<dbReference type="PANTHER" id="PTHR43787:SF3">
    <property type="entry name" value="ARYLSULFATASE REGULATORY PROTEIN"/>
    <property type="match status" value="1"/>
</dbReference>
<evidence type="ECO:0000313" key="8">
    <source>
        <dbReference type="EMBL" id="EYF03096.1"/>
    </source>
</evidence>
<keyword evidence="3" id="KW-0949">S-adenosyl-L-methionine</keyword>
<dbReference type="RefSeq" id="WP_052376166.1">
    <property type="nucleotide sequence ID" value="NZ_ASRX01000051.1"/>
</dbReference>
<sequence length="495" mass="55972">MLSGARNDGKVSLRLLSQSPLDEGGCGSGPIEQAKPLGVEQWVPSRYNVRATTDTGQVILWNTLSTAISVFKPEQAPAVLQLLSAKGFESRAEGMAGYLSERGYLVKKGTDELRIFRHKFGQDHYRSDTLELILMSSEDCNFRCKYCYEDFARGTMHPGIRQGIKKLVESRIKRLNRMSIRWFGGEPLYGWEAIKDLAPFFSEMAAKHDVVFGSGITTNGYLLTPEVADDLFKWRVHGFQITIDGMPEDHDCSRPTRDGQGSFAKIFENVKALARRDDDFRATLRVNFDQKNHKRFDEFIDLIQDFVGGDQRFRISPRSVGRWGGENDETLAVCHDEERFVLMRELKAIAGKRGLRVETLRDWNFVGGNVCYAARPYNMLIGASGKVMKCTVVLDKNENNVVGRITEEGELILDDNRMALWTEPAFERDSQCQKCAVLPSCQGISCPLPRMETNDRPCIPTRKYSKAELLEVVKYPTRAARKRQVEAQTPPSDAE</sequence>